<proteinExistence type="predicted"/>
<protein>
    <submittedName>
        <fullName evidence="1">Uncharacterized protein</fullName>
    </submittedName>
</protein>
<sequence>MIIFVGYYFTIMSNVTMSSRFRFSSFCKKFAKSGFVISYKINGSCTNIINKFSFIGYFLRLFFRELYKLHSI</sequence>
<gene>
    <name evidence="1" type="ORF">GCM10023260_08570</name>
</gene>
<organism evidence="1 2">
    <name type="scientific">Bartonella acomydis</name>
    <dbReference type="NCBI Taxonomy" id="686234"/>
    <lineage>
        <taxon>Bacteria</taxon>
        <taxon>Pseudomonadati</taxon>
        <taxon>Pseudomonadota</taxon>
        <taxon>Alphaproteobacteria</taxon>
        <taxon>Hyphomicrobiales</taxon>
        <taxon>Bartonellaceae</taxon>
        <taxon>Bartonella</taxon>
    </lineage>
</organism>
<comment type="caution">
    <text evidence="1">The sequence shown here is derived from an EMBL/GenBank/DDBJ whole genome shotgun (WGS) entry which is preliminary data.</text>
</comment>
<reference evidence="2" key="1">
    <citation type="journal article" date="2019" name="Int. J. Syst. Evol. Microbiol.">
        <title>The Global Catalogue of Microorganisms (GCM) 10K type strain sequencing project: providing services to taxonomists for standard genome sequencing and annotation.</title>
        <authorList>
            <consortium name="The Broad Institute Genomics Platform"/>
            <consortium name="The Broad Institute Genome Sequencing Center for Infectious Disease"/>
            <person name="Wu L."/>
            <person name="Ma J."/>
        </authorList>
    </citation>
    <scope>NUCLEOTIDE SEQUENCE [LARGE SCALE GENOMIC DNA]</scope>
    <source>
        <strain evidence="2">JCM 17706</strain>
    </source>
</reference>
<keyword evidence="2" id="KW-1185">Reference proteome</keyword>
<evidence type="ECO:0000313" key="2">
    <source>
        <dbReference type="Proteomes" id="UP001501525"/>
    </source>
</evidence>
<dbReference type="EMBL" id="BAABIY010000020">
    <property type="protein sequence ID" value="GAA5098232.1"/>
    <property type="molecule type" value="Genomic_DNA"/>
</dbReference>
<accession>A0ABP9MKS4</accession>
<evidence type="ECO:0000313" key="1">
    <source>
        <dbReference type="EMBL" id="GAA5098232.1"/>
    </source>
</evidence>
<name>A0ABP9MKS4_9HYPH</name>
<dbReference type="Proteomes" id="UP001501525">
    <property type="component" value="Unassembled WGS sequence"/>
</dbReference>